<dbReference type="Proteomes" id="UP000593576">
    <property type="component" value="Unassembled WGS sequence"/>
</dbReference>
<name>A0A7J9KY50_GOSSC</name>
<dbReference type="EMBL" id="JABFAF010000003">
    <property type="protein sequence ID" value="MBA0851435.1"/>
    <property type="molecule type" value="Genomic_DNA"/>
</dbReference>
<dbReference type="AlphaFoldDB" id="A0A7J9KY50"/>
<accession>A0A7J9KY50</accession>
<dbReference type="OrthoDB" id="1421598at2759"/>
<evidence type="ECO:0000256" key="1">
    <source>
        <dbReference type="SAM" id="SignalP"/>
    </source>
</evidence>
<gene>
    <name evidence="2" type="ORF">Goshw_019706</name>
</gene>
<protein>
    <submittedName>
        <fullName evidence="2">Uncharacterized protein</fullName>
    </submittedName>
</protein>
<evidence type="ECO:0000313" key="2">
    <source>
        <dbReference type="EMBL" id="MBA0851435.1"/>
    </source>
</evidence>
<sequence length="53" mass="6397">MLDLSRNLKHLRWLLKLVLFSIFTSSCEPPIYIPTHSFNRHHTRICISSRNFR</sequence>
<evidence type="ECO:0000313" key="3">
    <source>
        <dbReference type="Proteomes" id="UP000593576"/>
    </source>
</evidence>
<comment type="caution">
    <text evidence="2">The sequence shown here is derived from an EMBL/GenBank/DDBJ whole genome shotgun (WGS) entry which is preliminary data.</text>
</comment>
<keyword evidence="3" id="KW-1185">Reference proteome</keyword>
<dbReference type="PROSITE" id="PS51257">
    <property type="entry name" value="PROKAR_LIPOPROTEIN"/>
    <property type="match status" value="1"/>
</dbReference>
<feature type="signal peptide" evidence="1">
    <location>
        <begin position="1"/>
        <end position="26"/>
    </location>
</feature>
<organism evidence="2 3">
    <name type="scientific">Gossypium schwendimanii</name>
    <name type="common">Cotton</name>
    <dbReference type="NCBI Taxonomy" id="34291"/>
    <lineage>
        <taxon>Eukaryota</taxon>
        <taxon>Viridiplantae</taxon>
        <taxon>Streptophyta</taxon>
        <taxon>Embryophyta</taxon>
        <taxon>Tracheophyta</taxon>
        <taxon>Spermatophyta</taxon>
        <taxon>Magnoliopsida</taxon>
        <taxon>eudicotyledons</taxon>
        <taxon>Gunneridae</taxon>
        <taxon>Pentapetalae</taxon>
        <taxon>rosids</taxon>
        <taxon>malvids</taxon>
        <taxon>Malvales</taxon>
        <taxon>Malvaceae</taxon>
        <taxon>Malvoideae</taxon>
        <taxon>Gossypium</taxon>
    </lineage>
</organism>
<proteinExistence type="predicted"/>
<reference evidence="2 3" key="1">
    <citation type="journal article" date="2019" name="Genome Biol. Evol.">
        <title>Insights into the evolution of the New World diploid cottons (Gossypium, subgenus Houzingenia) based on genome sequencing.</title>
        <authorList>
            <person name="Grover C.E."/>
            <person name="Arick M.A. 2nd"/>
            <person name="Thrash A."/>
            <person name="Conover J.L."/>
            <person name="Sanders W.S."/>
            <person name="Peterson D.G."/>
            <person name="Frelichowski J.E."/>
            <person name="Scheffler J.A."/>
            <person name="Scheffler B.E."/>
            <person name="Wendel J.F."/>
        </authorList>
    </citation>
    <scope>NUCLEOTIDE SEQUENCE [LARGE SCALE GENOMIC DNA]</scope>
    <source>
        <strain evidence="2">1</strain>
        <tissue evidence="2">Leaf</tissue>
    </source>
</reference>
<feature type="chain" id="PRO_5029457636" evidence="1">
    <location>
        <begin position="27"/>
        <end position="53"/>
    </location>
</feature>
<keyword evidence="1" id="KW-0732">Signal</keyword>